<evidence type="ECO:0000256" key="2">
    <source>
        <dbReference type="SAM" id="MobiDB-lite"/>
    </source>
</evidence>
<dbReference type="PANTHER" id="PTHR46427:SF1">
    <property type="entry name" value="ANKYRIN REPEAT AND LEM DOMAIN-CONTAINING PROTEIN 1"/>
    <property type="match status" value="1"/>
</dbReference>
<dbReference type="EMBL" id="AZBU02000005">
    <property type="protein sequence ID" value="TKR77174.1"/>
    <property type="molecule type" value="Genomic_DNA"/>
</dbReference>
<accession>A0A4U5N4D8</accession>
<feature type="repeat" description="ANK" evidence="1">
    <location>
        <begin position="57"/>
        <end position="89"/>
    </location>
</feature>
<dbReference type="GO" id="GO:0000712">
    <property type="term" value="P:resolution of meiotic recombination intermediates"/>
    <property type="evidence" value="ECO:0007669"/>
    <property type="project" value="TreeGrafter"/>
</dbReference>
<dbReference type="PROSITE" id="PS50088">
    <property type="entry name" value="ANK_REPEAT"/>
    <property type="match status" value="1"/>
</dbReference>
<dbReference type="Pfam" id="PF12796">
    <property type="entry name" value="Ank_2"/>
    <property type="match status" value="1"/>
</dbReference>
<dbReference type="InterPro" id="IPR002110">
    <property type="entry name" value="Ankyrin_rpt"/>
</dbReference>
<dbReference type="Gene3D" id="1.25.40.20">
    <property type="entry name" value="Ankyrin repeat-containing domain"/>
    <property type="match status" value="1"/>
</dbReference>
<evidence type="ECO:0000313" key="4">
    <source>
        <dbReference type="Proteomes" id="UP000298663"/>
    </source>
</evidence>
<dbReference type="SUPFAM" id="SSF48403">
    <property type="entry name" value="Ankyrin repeat"/>
    <property type="match status" value="1"/>
</dbReference>
<keyword evidence="1" id="KW-0040">ANK repeat</keyword>
<dbReference type="PANTHER" id="PTHR46427">
    <property type="entry name" value="ANKYRIN REPEAT AND LEM DOMAIN-CONTAINING PROTEIN 1"/>
    <property type="match status" value="1"/>
</dbReference>
<comment type="caution">
    <text evidence="3">The sequence shown here is derived from an EMBL/GenBank/DDBJ whole genome shotgun (WGS) entry which is preliminary data.</text>
</comment>
<dbReference type="STRING" id="34508.A0A4U5N4D8"/>
<gene>
    <name evidence="3" type="ORF">L596_018194</name>
</gene>
<sequence>MREEPEFLKKLRDQRQKRKSNLSLLHVLAGSDSPNAIEGIRFLLQNNECDVDEREDEGITALHVAANWDNLAMCQTLISYGANPQLEDEEGRTALDLATGKTREFLLKYHRLPKKKRHSLIRRFLTVMRPSKTSVVRCGPRRLCRSLGGCLIGLSGHPSLTDESEGSPVEKSPEAVKNEPEKKGEPKKSLAKNPAQGDAAPEKPEIGVQKPIYDSQGDEFHDALEEVNVTARKKKNSKSPAREPPVFAVPKLPSRPKRPPASETPLETTLEYLTCSEDEEDTIVIPRGSRS</sequence>
<dbReference type="PROSITE" id="PS50297">
    <property type="entry name" value="ANK_REP_REGION"/>
    <property type="match status" value="1"/>
</dbReference>
<name>A0A4U5N4D8_STECR</name>
<dbReference type="Proteomes" id="UP000298663">
    <property type="component" value="Unassembled WGS sequence"/>
</dbReference>
<reference evidence="3 4" key="1">
    <citation type="journal article" date="2015" name="Genome Biol.">
        <title>Comparative genomics of Steinernema reveals deeply conserved gene regulatory networks.</title>
        <authorList>
            <person name="Dillman A.R."/>
            <person name="Macchietto M."/>
            <person name="Porter C.F."/>
            <person name="Rogers A."/>
            <person name="Williams B."/>
            <person name="Antoshechkin I."/>
            <person name="Lee M.M."/>
            <person name="Goodwin Z."/>
            <person name="Lu X."/>
            <person name="Lewis E.E."/>
            <person name="Goodrich-Blair H."/>
            <person name="Stock S.P."/>
            <person name="Adams B.J."/>
            <person name="Sternberg P.W."/>
            <person name="Mortazavi A."/>
        </authorList>
    </citation>
    <scope>NUCLEOTIDE SEQUENCE [LARGE SCALE GENOMIC DNA]</scope>
    <source>
        <strain evidence="3 4">ALL</strain>
    </source>
</reference>
<evidence type="ECO:0000313" key="3">
    <source>
        <dbReference type="EMBL" id="TKR77174.1"/>
    </source>
</evidence>
<dbReference type="GO" id="GO:0005654">
    <property type="term" value="C:nucleoplasm"/>
    <property type="evidence" value="ECO:0007669"/>
    <property type="project" value="TreeGrafter"/>
</dbReference>
<dbReference type="OrthoDB" id="1601181at2759"/>
<proteinExistence type="predicted"/>
<dbReference type="InterPro" id="IPR036770">
    <property type="entry name" value="Ankyrin_rpt-contain_sf"/>
</dbReference>
<keyword evidence="4" id="KW-1185">Reference proteome</keyword>
<dbReference type="GO" id="GO:0000724">
    <property type="term" value="P:double-strand break repair via homologous recombination"/>
    <property type="evidence" value="ECO:0007669"/>
    <property type="project" value="TreeGrafter"/>
</dbReference>
<dbReference type="GO" id="GO:0004520">
    <property type="term" value="F:DNA endonuclease activity"/>
    <property type="evidence" value="ECO:0007669"/>
    <property type="project" value="TreeGrafter"/>
</dbReference>
<feature type="region of interest" description="Disordered" evidence="2">
    <location>
        <begin position="156"/>
        <end position="266"/>
    </location>
</feature>
<protein>
    <submittedName>
        <fullName evidence="3">Uncharacterized protein</fullName>
    </submittedName>
</protein>
<dbReference type="AlphaFoldDB" id="A0A4U5N4D8"/>
<dbReference type="GO" id="GO:0005737">
    <property type="term" value="C:cytoplasm"/>
    <property type="evidence" value="ECO:0007669"/>
    <property type="project" value="TreeGrafter"/>
</dbReference>
<reference evidence="3 4" key="2">
    <citation type="journal article" date="2019" name="G3 (Bethesda)">
        <title>Hybrid Assembly of the Genome of the Entomopathogenic Nematode Steinernema carpocapsae Identifies the X-Chromosome.</title>
        <authorList>
            <person name="Serra L."/>
            <person name="Macchietto M."/>
            <person name="Macias-Munoz A."/>
            <person name="McGill C.J."/>
            <person name="Rodriguez I.M."/>
            <person name="Rodriguez B."/>
            <person name="Murad R."/>
            <person name="Mortazavi A."/>
        </authorList>
    </citation>
    <scope>NUCLEOTIDE SEQUENCE [LARGE SCALE GENOMIC DNA]</scope>
    <source>
        <strain evidence="3 4">ALL</strain>
    </source>
</reference>
<dbReference type="InterPro" id="IPR034998">
    <property type="entry name" value="ANKLE1"/>
</dbReference>
<evidence type="ECO:0000256" key="1">
    <source>
        <dbReference type="PROSITE-ProRule" id="PRU00023"/>
    </source>
</evidence>
<dbReference type="SMART" id="SM00248">
    <property type="entry name" value="ANK"/>
    <property type="match status" value="2"/>
</dbReference>
<feature type="compositionally biased region" description="Basic and acidic residues" evidence="2">
    <location>
        <begin position="171"/>
        <end position="188"/>
    </location>
</feature>
<organism evidence="3 4">
    <name type="scientific">Steinernema carpocapsae</name>
    <name type="common">Entomopathogenic nematode</name>
    <dbReference type="NCBI Taxonomy" id="34508"/>
    <lineage>
        <taxon>Eukaryota</taxon>
        <taxon>Metazoa</taxon>
        <taxon>Ecdysozoa</taxon>
        <taxon>Nematoda</taxon>
        <taxon>Chromadorea</taxon>
        <taxon>Rhabditida</taxon>
        <taxon>Tylenchina</taxon>
        <taxon>Panagrolaimomorpha</taxon>
        <taxon>Strongyloidoidea</taxon>
        <taxon>Steinernematidae</taxon>
        <taxon>Steinernema</taxon>
    </lineage>
</organism>